<protein>
    <recommendedName>
        <fullName evidence="3">Cytochrome b5 heme-binding domain-containing protein</fullName>
    </recommendedName>
</protein>
<feature type="chain" id="PRO_5004977469" description="Cytochrome b5 heme-binding domain-containing protein" evidence="2">
    <location>
        <begin position="22"/>
        <end position="262"/>
    </location>
</feature>
<dbReference type="Proteomes" id="UP000023152">
    <property type="component" value="Unassembled WGS sequence"/>
</dbReference>
<gene>
    <name evidence="4" type="ORF">RFI_00049</name>
</gene>
<proteinExistence type="inferred from homology"/>
<feature type="signal peptide" evidence="2">
    <location>
        <begin position="1"/>
        <end position="21"/>
    </location>
</feature>
<evidence type="ECO:0000256" key="2">
    <source>
        <dbReference type="SAM" id="SignalP"/>
    </source>
</evidence>
<keyword evidence="2" id="KW-0732">Signal</keyword>
<sequence>MINYMILTLLLSGCFIIPTLGNYERVNVKFDDKTKVKMFTKEELKSYGGEHPGKPIYLAILGEVFDVSNGVSHYGKAGGYHGFAGRDGTRAFVVGGFTEKELIEDVLDLTGEQALSIYEWLGFYRKSKEYFFKGKLIGFYYDSDGNPTPNRYKFEELCGKGNEEKLKRNAVNERYPPCNSQTGTQVIPKVWCTNKSGGIERSWVGVPRKFRDPTLHSSSGEVFTRCACVPLEEASDATKFQSYPKCKPTSSECLIDEKKDDL</sequence>
<dbReference type="OMA" id="PPCNIEW"/>
<dbReference type="GO" id="GO:0016020">
    <property type="term" value="C:membrane"/>
    <property type="evidence" value="ECO:0007669"/>
    <property type="project" value="TreeGrafter"/>
</dbReference>
<evidence type="ECO:0000259" key="3">
    <source>
        <dbReference type="SMART" id="SM01117"/>
    </source>
</evidence>
<dbReference type="InterPro" id="IPR001199">
    <property type="entry name" value="Cyt_B5-like_heme/steroid-bd"/>
</dbReference>
<evidence type="ECO:0000313" key="5">
    <source>
        <dbReference type="Proteomes" id="UP000023152"/>
    </source>
</evidence>
<dbReference type="SUPFAM" id="SSF55856">
    <property type="entry name" value="Cytochrome b5-like heme/steroid binding domain"/>
    <property type="match status" value="1"/>
</dbReference>
<dbReference type="EMBL" id="ASPP01000053">
    <property type="protein sequence ID" value="ETO37011.1"/>
    <property type="molecule type" value="Genomic_DNA"/>
</dbReference>
<dbReference type="OrthoDB" id="10257697at2759"/>
<dbReference type="AlphaFoldDB" id="X6PFL7"/>
<comment type="similarity">
    <text evidence="1">Belongs to the cytochrome b5 family. MAPR subfamily.</text>
</comment>
<name>X6PFL7_RETFI</name>
<dbReference type="InterPro" id="IPR050577">
    <property type="entry name" value="MAPR/NEUFC/NENF-like"/>
</dbReference>
<dbReference type="Gene3D" id="3.10.120.10">
    <property type="entry name" value="Cytochrome b5-like heme/steroid binding domain"/>
    <property type="match status" value="1"/>
</dbReference>
<dbReference type="Pfam" id="PF00173">
    <property type="entry name" value="Cyt-b5"/>
    <property type="match status" value="1"/>
</dbReference>
<reference evidence="4 5" key="1">
    <citation type="journal article" date="2013" name="Curr. Biol.">
        <title>The Genome of the Foraminiferan Reticulomyxa filosa.</title>
        <authorList>
            <person name="Glockner G."/>
            <person name="Hulsmann N."/>
            <person name="Schleicher M."/>
            <person name="Noegel A.A."/>
            <person name="Eichinger L."/>
            <person name="Gallinger C."/>
            <person name="Pawlowski J."/>
            <person name="Sierra R."/>
            <person name="Euteneuer U."/>
            <person name="Pillet L."/>
            <person name="Moustafa A."/>
            <person name="Platzer M."/>
            <person name="Groth M."/>
            <person name="Szafranski K."/>
            <person name="Schliwa M."/>
        </authorList>
    </citation>
    <scope>NUCLEOTIDE SEQUENCE [LARGE SCALE GENOMIC DNA]</scope>
</reference>
<feature type="domain" description="Cytochrome b5 heme-binding" evidence="3">
    <location>
        <begin position="39"/>
        <end position="137"/>
    </location>
</feature>
<dbReference type="SMART" id="SM01117">
    <property type="entry name" value="Cyt-b5"/>
    <property type="match status" value="1"/>
</dbReference>
<evidence type="ECO:0000313" key="4">
    <source>
        <dbReference type="EMBL" id="ETO37011.1"/>
    </source>
</evidence>
<keyword evidence="5" id="KW-1185">Reference proteome</keyword>
<evidence type="ECO:0000256" key="1">
    <source>
        <dbReference type="ARBA" id="ARBA00038357"/>
    </source>
</evidence>
<comment type="caution">
    <text evidence="4">The sequence shown here is derived from an EMBL/GenBank/DDBJ whole genome shotgun (WGS) entry which is preliminary data.</text>
</comment>
<dbReference type="PANTHER" id="PTHR10281:SF4">
    <property type="entry name" value="NEUFERRICIN"/>
    <property type="match status" value="1"/>
</dbReference>
<dbReference type="InterPro" id="IPR036400">
    <property type="entry name" value="Cyt_B5-like_heme/steroid_sf"/>
</dbReference>
<organism evidence="4 5">
    <name type="scientific">Reticulomyxa filosa</name>
    <dbReference type="NCBI Taxonomy" id="46433"/>
    <lineage>
        <taxon>Eukaryota</taxon>
        <taxon>Sar</taxon>
        <taxon>Rhizaria</taxon>
        <taxon>Retaria</taxon>
        <taxon>Foraminifera</taxon>
        <taxon>Monothalamids</taxon>
        <taxon>Reticulomyxidae</taxon>
        <taxon>Reticulomyxa</taxon>
    </lineage>
</organism>
<accession>X6PFL7</accession>
<dbReference type="GO" id="GO:0012505">
    <property type="term" value="C:endomembrane system"/>
    <property type="evidence" value="ECO:0007669"/>
    <property type="project" value="TreeGrafter"/>
</dbReference>
<dbReference type="PANTHER" id="PTHR10281">
    <property type="entry name" value="MEMBRANE-ASSOCIATED PROGESTERONE RECEPTOR COMPONENT-RELATED"/>
    <property type="match status" value="1"/>
</dbReference>